<sequence>MDPPHQSDRGTEVKSDDTMSLPDPQAKKSLVVFYKPIVVSADLTTCKTLEDVDKAVKSQPEFESYDANVFKDIHCTRLADGTPFTCEELGLTDKDCSRRHFPALTITPRPPPERYDVHIYHIYHGDLSDKSITCTVNVACEDTVARLQELVEERTGFGTDSQKLYFMGEKLLPGDHILAGSRVLLMVEVALYLNYYEMSTRMVTSTHTPLYNILTSFANDKRLDPATLLFQITQASGDASQESQAWLPERTRLFGVEEAKGTIWQNGFRDGDEIRVFELNKRPPTKRGPEGNQETTQSTRKKRRAAASTTGLSKGTEQR</sequence>
<dbReference type="AlphaFoldDB" id="A0A1C1CEF3"/>
<organism evidence="3 4">
    <name type="scientific">Cladophialophora carrionii</name>
    <dbReference type="NCBI Taxonomy" id="86049"/>
    <lineage>
        <taxon>Eukaryota</taxon>
        <taxon>Fungi</taxon>
        <taxon>Dikarya</taxon>
        <taxon>Ascomycota</taxon>
        <taxon>Pezizomycotina</taxon>
        <taxon>Eurotiomycetes</taxon>
        <taxon>Chaetothyriomycetidae</taxon>
        <taxon>Chaetothyriales</taxon>
        <taxon>Herpotrichiellaceae</taxon>
        <taxon>Cladophialophora</taxon>
    </lineage>
</organism>
<feature type="region of interest" description="Disordered" evidence="1">
    <location>
        <begin position="1"/>
        <end position="22"/>
    </location>
</feature>
<dbReference type="InterPro" id="IPR000626">
    <property type="entry name" value="Ubiquitin-like_dom"/>
</dbReference>
<gene>
    <name evidence="3" type="ORF">CLCR_02047</name>
</gene>
<dbReference type="Proteomes" id="UP000094526">
    <property type="component" value="Unassembled WGS sequence"/>
</dbReference>
<keyword evidence="4" id="KW-1185">Reference proteome</keyword>
<feature type="compositionally biased region" description="Polar residues" evidence="1">
    <location>
        <begin position="307"/>
        <end position="319"/>
    </location>
</feature>
<protein>
    <recommendedName>
        <fullName evidence="2">Ubiquitin-like domain-containing protein</fullName>
    </recommendedName>
</protein>
<dbReference type="SUPFAM" id="SSF54236">
    <property type="entry name" value="Ubiquitin-like"/>
    <property type="match status" value="1"/>
</dbReference>
<evidence type="ECO:0000256" key="1">
    <source>
        <dbReference type="SAM" id="MobiDB-lite"/>
    </source>
</evidence>
<dbReference type="VEuPathDB" id="FungiDB:CLCR_02047"/>
<evidence type="ECO:0000259" key="2">
    <source>
        <dbReference type="PROSITE" id="PS50053"/>
    </source>
</evidence>
<proteinExistence type="predicted"/>
<reference evidence="4" key="1">
    <citation type="submission" date="2015-07" db="EMBL/GenBank/DDBJ databases">
        <authorList>
            <person name="Teixeira M.M."/>
            <person name="Souza R.C."/>
            <person name="Almeida L.G."/>
            <person name="Vicente V.A."/>
            <person name="de Hoog S."/>
            <person name="Bocca A.L."/>
            <person name="de Almeida S.R."/>
            <person name="Vasconcelos A.T."/>
            <person name="Felipe M.S."/>
        </authorList>
    </citation>
    <scope>NUCLEOTIDE SEQUENCE [LARGE SCALE GENOMIC DNA]</scope>
    <source>
        <strain evidence="4">KSF</strain>
    </source>
</reference>
<accession>A0A1C1CEF3</accession>
<dbReference type="VEuPathDB" id="FungiDB:G647_01542"/>
<dbReference type="EMBL" id="LGRB01000015">
    <property type="protein sequence ID" value="OCT46827.1"/>
    <property type="molecule type" value="Genomic_DNA"/>
</dbReference>
<dbReference type="PROSITE" id="PS50053">
    <property type="entry name" value="UBIQUITIN_2"/>
    <property type="match status" value="1"/>
</dbReference>
<dbReference type="Gene3D" id="3.10.20.90">
    <property type="entry name" value="Phosphatidylinositol 3-kinase Catalytic Subunit, Chain A, domain 1"/>
    <property type="match status" value="1"/>
</dbReference>
<feature type="region of interest" description="Disordered" evidence="1">
    <location>
        <begin position="279"/>
        <end position="319"/>
    </location>
</feature>
<dbReference type="InterPro" id="IPR029071">
    <property type="entry name" value="Ubiquitin-like_domsf"/>
</dbReference>
<feature type="domain" description="Ubiquitin-like" evidence="2">
    <location>
        <begin position="135"/>
        <end position="171"/>
    </location>
</feature>
<evidence type="ECO:0000313" key="3">
    <source>
        <dbReference type="EMBL" id="OCT46827.1"/>
    </source>
</evidence>
<name>A0A1C1CEF3_9EURO</name>
<evidence type="ECO:0000313" key="4">
    <source>
        <dbReference type="Proteomes" id="UP000094526"/>
    </source>
</evidence>
<dbReference type="CDD" id="cd17039">
    <property type="entry name" value="Ubl_ubiquitin_like"/>
    <property type="match status" value="1"/>
</dbReference>
<comment type="caution">
    <text evidence="3">The sequence shown here is derived from an EMBL/GenBank/DDBJ whole genome shotgun (WGS) entry which is preliminary data.</text>
</comment>
<dbReference type="OrthoDB" id="428577at2759"/>
<feature type="compositionally biased region" description="Basic and acidic residues" evidence="1">
    <location>
        <begin position="1"/>
        <end position="17"/>
    </location>
</feature>